<comment type="caution">
    <text evidence="2">The sequence shown here is derived from an EMBL/GenBank/DDBJ whole genome shotgun (WGS) entry which is preliminary data.</text>
</comment>
<dbReference type="AlphaFoldDB" id="A0A545UAR0"/>
<name>A0A545UAR0_9GAMM</name>
<evidence type="ECO:0000256" key="1">
    <source>
        <dbReference type="SAM" id="Phobius"/>
    </source>
</evidence>
<organism evidence="2 3">
    <name type="scientific">Aliikangiella coralliicola</name>
    <dbReference type="NCBI Taxonomy" id="2592383"/>
    <lineage>
        <taxon>Bacteria</taxon>
        <taxon>Pseudomonadati</taxon>
        <taxon>Pseudomonadota</taxon>
        <taxon>Gammaproteobacteria</taxon>
        <taxon>Oceanospirillales</taxon>
        <taxon>Pleioneaceae</taxon>
        <taxon>Aliikangiella</taxon>
    </lineage>
</organism>
<protein>
    <submittedName>
        <fullName evidence="2">DUF3379 domain-containing protein</fullName>
    </submittedName>
</protein>
<keyword evidence="1" id="KW-0812">Transmembrane</keyword>
<dbReference type="RefSeq" id="WP_142932474.1">
    <property type="nucleotide sequence ID" value="NZ_ML660166.1"/>
</dbReference>
<dbReference type="EMBL" id="VIKS01000010">
    <property type="protein sequence ID" value="TQV86550.1"/>
    <property type="molecule type" value="Genomic_DNA"/>
</dbReference>
<evidence type="ECO:0000313" key="2">
    <source>
        <dbReference type="EMBL" id="TQV86550.1"/>
    </source>
</evidence>
<keyword evidence="3" id="KW-1185">Reference proteome</keyword>
<evidence type="ECO:0000313" key="3">
    <source>
        <dbReference type="Proteomes" id="UP000315439"/>
    </source>
</evidence>
<keyword evidence="1" id="KW-0472">Membrane</keyword>
<gene>
    <name evidence="2" type="ORF">FLL46_16730</name>
</gene>
<proteinExistence type="predicted"/>
<keyword evidence="1" id="KW-1133">Transmembrane helix</keyword>
<reference evidence="2 3" key="1">
    <citation type="submission" date="2019-07" db="EMBL/GenBank/DDBJ databases">
        <title>Draft genome for Aliikangiella sp. M105.</title>
        <authorList>
            <person name="Wang G."/>
        </authorList>
    </citation>
    <scope>NUCLEOTIDE SEQUENCE [LARGE SCALE GENOMIC DNA]</scope>
    <source>
        <strain evidence="2 3">M105</strain>
    </source>
</reference>
<feature type="transmembrane region" description="Helical" evidence="1">
    <location>
        <begin position="74"/>
        <end position="94"/>
    </location>
</feature>
<sequence length="198" mass="23152">MHLSDEQLIELDSNARSHIADCHQCQQKIANLENLRQRLRALPEVPAPENGWLRVSQAYQFQVEQQQARKQVSFWRFSSFALVASLSLVLFFLWPSEKAGQLDQSMSENQLAHSQKLKSLIEQNDLLQQQLNRQLMLNHLDEANFKRLQVELSVVDKALQQAYIQRLGSDEKVQLWQQRQRLIEQLLESAKRPEIVKI</sequence>
<dbReference type="Proteomes" id="UP000315439">
    <property type="component" value="Unassembled WGS sequence"/>
</dbReference>
<accession>A0A545UAR0</accession>